<evidence type="ECO:0000259" key="6">
    <source>
        <dbReference type="PROSITE" id="PS51764"/>
    </source>
</evidence>
<proteinExistence type="inferred from homology"/>
<dbReference type="Gene3D" id="3.20.20.80">
    <property type="entry name" value="Glycosidases"/>
    <property type="match status" value="1"/>
</dbReference>
<dbReference type="PANTHER" id="PTHR40079:SF4">
    <property type="entry name" value="GH26 DOMAIN-CONTAINING PROTEIN-RELATED"/>
    <property type="match status" value="1"/>
</dbReference>
<accession>A0ABX1H1B4</accession>
<dbReference type="InterPro" id="IPR017853">
    <property type="entry name" value="GH"/>
</dbReference>
<evidence type="ECO:0000256" key="4">
    <source>
        <dbReference type="PROSITE-ProRule" id="PRU01100"/>
    </source>
</evidence>
<dbReference type="GO" id="GO:0016787">
    <property type="term" value="F:hydrolase activity"/>
    <property type="evidence" value="ECO:0007669"/>
    <property type="project" value="UniProtKB-KW"/>
</dbReference>
<protein>
    <submittedName>
        <fullName evidence="7">Glycosyl hydrolase</fullName>
    </submittedName>
</protein>
<organism evidence="7 8">
    <name type="scientific">Streptomyces physcomitrii</name>
    <dbReference type="NCBI Taxonomy" id="2724184"/>
    <lineage>
        <taxon>Bacteria</taxon>
        <taxon>Bacillati</taxon>
        <taxon>Actinomycetota</taxon>
        <taxon>Actinomycetes</taxon>
        <taxon>Kitasatosporales</taxon>
        <taxon>Streptomycetaceae</taxon>
        <taxon>Streptomyces</taxon>
    </lineage>
</organism>
<keyword evidence="2 4" id="KW-0378">Hydrolase</keyword>
<evidence type="ECO:0000256" key="5">
    <source>
        <dbReference type="SAM" id="SignalP"/>
    </source>
</evidence>
<dbReference type="InterPro" id="IPR022790">
    <property type="entry name" value="GH26_dom"/>
</dbReference>
<comment type="similarity">
    <text evidence="1 4">Belongs to the glycosyl hydrolase 26 family.</text>
</comment>
<comment type="caution">
    <text evidence="7">The sequence shown here is derived from an EMBL/GenBank/DDBJ whole genome shotgun (WGS) entry which is preliminary data.</text>
</comment>
<dbReference type="PROSITE" id="PS51764">
    <property type="entry name" value="GH26"/>
    <property type="match status" value="1"/>
</dbReference>
<keyword evidence="5" id="KW-0732">Signal</keyword>
<feature type="active site" description="Proton donor" evidence="4">
    <location>
        <position position="199"/>
    </location>
</feature>
<feature type="signal peptide" evidence="5">
    <location>
        <begin position="1"/>
        <end position="25"/>
    </location>
</feature>
<dbReference type="RefSeq" id="WP_168539052.1">
    <property type="nucleotide sequence ID" value="NZ_JAAWWP010000006.1"/>
</dbReference>
<evidence type="ECO:0000313" key="8">
    <source>
        <dbReference type="Proteomes" id="UP000772196"/>
    </source>
</evidence>
<gene>
    <name evidence="7" type="ORF">HFV08_13100</name>
</gene>
<evidence type="ECO:0000256" key="1">
    <source>
        <dbReference type="ARBA" id="ARBA00007754"/>
    </source>
</evidence>
<feature type="active site" description="Nucleophile" evidence="4">
    <location>
        <position position="295"/>
    </location>
</feature>
<dbReference type="EMBL" id="JAAWWP010000006">
    <property type="protein sequence ID" value="NKI42167.1"/>
    <property type="molecule type" value="Genomic_DNA"/>
</dbReference>
<dbReference type="Proteomes" id="UP000772196">
    <property type="component" value="Unassembled WGS sequence"/>
</dbReference>
<evidence type="ECO:0000313" key="7">
    <source>
        <dbReference type="EMBL" id="NKI42167.1"/>
    </source>
</evidence>
<dbReference type="Pfam" id="PF02156">
    <property type="entry name" value="Glyco_hydro_26"/>
    <property type="match status" value="1"/>
</dbReference>
<keyword evidence="3 4" id="KW-0326">Glycosidase</keyword>
<evidence type="ECO:0000256" key="3">
    <source>
        <dbReference type="ARBA" id="ARBA00023295"/>
    </source>
</evidence>
<reference evidence="7 8" key="1">
    <citation type="submission" date="2020-04" db="EMBL/GenBank/DDBJ databases">
        <title>Phylogenetic Diversity and Antibacterial Activity against Ralstonia solanacearum of Endophytic Actinomycete Isolated from Moss.</title>
        <authorList>
            <person name="Zhuang X."/>
        </authorList>
    </citation>
    <scope>NUCLEOTIDE SEQUENCE [LARGE SCALE GENOMIC DNA]</scope>
    <source>
        <strain evidence="7 8">LD120</strain>
    </source>
</reference>
<dbReference type="PANTHER" id="PTHR40079">
    <property type="entry name" value="MANNAN ENDO-1,4-BETA-MANNOSIDASE E-RELATED"/>
    <property type="match status" value="1"/>
</dbReference>
<feature type="chain" id="PRO_5047544153" evidence="5">
    <location>
        <begin position="26"/>
        <end position="360"/>
    </location>
</feature>
<feature type="domain" description="GH26" evidence="6">
    <location>
        <begin position="47"/>
        <end position="342"/>
    </location>
</feature>
<dbReference type="InterPro" id="IPR000805">
    <property type="entry name" value="Glyco_hydro_26"/>
</dbReference>
<sequence length="360" mass="38945">MKVALSSRKIPAVLAALALSGGAWLTTTAPGSAAPAGPPVSPAGAAATPEDVVGYLQQISGQQVVSGVHNKEPLGSPTQYTDKAESITGKRAGLWGGEVGFTASDVADRQRIVDQAKTEWDKGSLVSWTWHMCPPTKAEDCAFDGDINGYRLDDGQWADLVDDGGGLNTVFKERLDGLVPYLQQLKDAGIPLLFRPQHEMNEGWAWWGGRGGENGSRKLFRITHDYLESKGLDNIVWVWNVKDPQGQAGSVGDYYPGDDYVDVVSLDPWNSSWPTDDWYQAMKNVAPGKPLSLAEVGRIPSPGQLASQPEWTWFMVWAEYLDQNSGEELRTTFNDGRTLNQGGLQLPGLGVRTTAGKSGE</sequence>
<dbReference type="SUPFAM" id="SSF51445">
    <property type="entry name" value="(Trans)glycosidases"/>
    <property type="match status" value="1"/>
</dbReference>
<evidence type="ECO:0000256" key="2">
    <source>
        <dbReference type="ARBA" id="ARBA00022801"/>
    </source>
</evidence>
<keyword evidence="8" id="KW-1185">Reference proteome</keyword>
<dbReference type="PRINTS" id="PR00739">
    <property type="entry name" value="GLHYDRLASE26"/>
</dbReference>
<name>A0ABX1H1B4_9ACTN</name>